<name>G5B657_HETGA</name>
<gene>
    <name evidence="2" type="ORF">GW7_07441</name>
</gene>
<dbReference type="InParanoid" id="G5B657"/>
<accession>G5B657</accession>
<dbReference type="AlphaFoldDB" id="G5B657"/>
<proteinExistence type="predicted"/>
<feature type="compositionally biased region" description="Basic and acidic residues" evidence="1">
    <location>
        <begin position="108"/>
        <end position="122"/>
    </location>
</feature>
<organism evidence="2 3">
    <name type="scientific">Heterocephalus glaber</name>
    <name type="common">Naked mole rat</name>
    <dbReference type="NCBI Taxonomy" id="10181"/>
    <lineage>
        <taxon>Eukaryota</taxon>
        <taxon>Metazoa</taxon>
        <taxon>Chordata</taxon>
        <taxon>Craniata</taxon>
        <taxon>Vertebrata</taxon>
        <taxon>Euteleostomi</taxon>
        <taxon>Mammalia</taxon>
        <taxon>Eutheria</taxon>
        <taxon>Euarchontoglires</taxon>
        <taxon>Glires</taxon>
        <taxon>Rodentia</taxon>
        <taxon>Hystricomorpha</taxon>
        <taxon>Bathyergidae</taxon>
        <taxon>Heterocephalus</taxon>
    </lineage>
</organism>
<protein>
    <submittedName>
        <fullName evidence="2">Uncharacterized protein</fullName>
    </submittedName>
</protein>
<sequence>MVQPGTLYTLTTPVEQAFLSSCPSNGLYFLDSTRGYVSSPQEGMVGRAIPEQESVGDAKGQAQSDIMECRRPAAVDAGSSSSVCDSWLELPSQKDHPAELLLAQLDATEPREAEPKGEEDRGYGPVGKWGKDRALNRARLPAAELAPAQAETPPAEPLPAPPAAPSPALEPQPEPASESPSPPAAQLGLLLAPQQWCHQISPWPHNPGRD</sequence>
<feature type="compositionally biased region" description="Low complexity" evidence="1">
    <location>
        <begin position="175"/>
        <end position="193"/>
    </location>
</feature>
<feature type="region of interest" description="Disordered" evidence="1">
    <location>
        <begin position="108"/>
        <end position="193"/>
    </location>
</feature>
<feature type="compositionally biased region" description="Pro residues" evidence="1">
    <location>
        <begin position="154"/>
        <end position="174"/>
    </location>
</feature>
<dbReference type="EMBL" id="JH168619">
    <property type="protein sequence ID" value="EHB04768.1"/>
    <property type="molecule type" value="Genomic_DNA"/>
</dbReference>
<reference evidence="2 3" key="1">
    <citation type="journal article" date="2011" name="Nature">
        <title>Genome sequencing reveals insights into physiology and longevity of the naked mole rat.</title>
        <authorList>
            <person name="Kim E.B."/>
            <person name="Fang X."/>
            <person name="Fushan A.A."/>
            <person name="Huang Z."/>
            <person name="Lobanov A.V."/>
            <person name="Han L."/>
            <person name="Marino S.M."/>
            <person name="Sun X."/>
            <person name="Turanov A.A."/>
            <person name="Yang P."/>
            <person name="Yim S.H."/>
            <person name="Zhao X."/>
            <person name="Kasaikina M.V."/>
            <person name="Stoletzki N."/>
            <person name="Peng C."/>
            <person name="Polak P."/>
            <person name="Xiong Z."/>
            <person name="Kiezun A."/>
            <person name="Zhu Y."/>
            <person name="Chen Y."/>
            <person name="Kryukov G.V."/>
            <person name="Zhang Q."/>
            <person name="Peshkin L."/>
            <person name="Yang L."/>
            <person name="Bronson R.T."/>
            <person name="Buffenstein R."/>
            <person name="Wang B."/>
            <person name="Han C."/>
            <person name="Li Q."/>
            <person name="Chen L."/>
            <person name="Zhao W."/>
            <person name="Sunyaev S.R."/>
            <person name="Park T.J."/>
            <person name="Zhang G."/>
            <person name="Wang J."/>
            <person name="Gladyshev V.N."/>
        </authorList>
    </citation>
    <scope>NUCLEOTIDE SEQUENCE [LARGE SCALE GENOMIC DNA]</scope>
</reference>
<evidence type="ECO:0000256" key="1">
    <source>
        <dbReference type="SAM" id="MobiDB-lite"/>
    </source>
</evidence>
<evidence type="ECO:0000313" key="3">
    <source>
        <dbReference type="Proteomes" id="UP000006813"/>
    </source>
</evidence>
<evidence type="ECO:0000313" key="2">
    <source>
        <dbReference type="EMBL" id="EHB04768.1"/>
    </source>
</evidence>
<feature type="compositionally biased region" description="Low complexity" evidence="1">
    <location>
        <begin position="140"/>
        <end position="153"/>
    </location>
</feature>
<dbReference type="Proteomes" id="UP000006813">
    <property type="component" value="Unassembled WGS sequence"/>
</dbReference>